<feature type="region of interest" description="Disordered" evidence="2">
    <location>
        <begin position="360"/>
        <end position="390"/>
    </location>
</feature>
<dbReference type="EMBL" id="JBEUOH010000017">
    <property type="protein sequence ID" value="KAL0871057.1"/>
    <property type="molecule type" value="Genomic_DNA"/>
</dbReference>
<feature type="compositionally biased region" description="Basic and acidic residues" evidence="2">
    <location>
        <begin position="372"/>
        <end position="390"/>
    </location>
</feature>
<keyword evidence="1" id="KW-0175">Coiled coil</keyword>
<keyword evidence="4" id="KW-1185">Reference proteome</keyword>
<evidence type="ECO:0000256" key="2">
    <source>
        <dbReference type="SAM" id="MobiDB-lite"/>
    </source>
</evidence>
<reference evidence="3 4" key="1">
    <citation type="submission" date="2024-06" db="EMBL/GenBank/DDBJ databases">
        <title>A chromosome-level genome assembly of beet webworm, Loxostege sticticalis.</title>
        <authorList>
            <person name="Zhang Y."/>
        </authorList>
    </citation>
    <scope>NUCLEOTIDE SEQUENCE [LARGE SCALE GENOMIC DNA]</scope>
    <source>
        <strain evidence="3">AQ026</strain>
        <tissue evidence="3">Whole body</tissue>
    </source>
</reference>
<feature type="coiled-coil region" evidence="1">
    <location>
        <begin position="141"/>
        <end position="229"/>
    </location>
</feature>
<evidence type="ECO:0000313" key="4">
    <source>
        <dbReference type="Proteomes" id="UP001549920"/>
    </source>
</evidence>
<gene>
    <name evidence="3" type="ORF">ABMA27_004862</name>
</gene>
<protein>
    <recommendedName>
        <fullName evidence="5">Zinc finger DNA binding protein</fullName>
    </recommendedName>
</protein>
<evidence type="ECO:0000256" key="1">
    <source>
        <dbReference type="SAM" id="Coils"/>
    </source>
</evidence>
<sequence length="399" mass="46483">MSSSTCAGCKQILPKRRFLTCSLCNCVYDLACANVSEKRFFNTMTTEYRQKWKCQACYCKLPKTGNMDTPAQASDCIQPVQCNSPEINNITIRKTAPTSTYHNESINSDDMSLLGDTVYHDNTETDSLSKLTLNNLSDIIRQSLQENNERIISRLQSTIQKEINNSMKLLREEFSQVVKNLNDQNNERKIEIEQLSLKIEQLTMENESMKKEIKEIATMTQRNNSSEQNCKKIVIHGFAEYYREPEFDLHNRIHGLFQELLHVDLTGYIEDTYRIGHFRSGKRPLVIELISKRMTRHILNHKDWLQNTGLSISEYLDKTARLKRKHMRDEMFSARKNGLYAVIKNNQLYIEGKIVNLEDKPHASSNSTDVTNEEKHRKKPDHDNFKENGHTFRKFRTTL</sequence>
<organism evidence="3 4">
    <name type="scientific">Loxostege sticticalis</name>
    <name type="common">Beet webworm moth</name>
    <dbReference type="NCBI Taxonomy" id="481309"/>
    <lineage>
        <taxon>Eukaryota</taxon>
        <taxon>Metazoa</taxon>
        <taxon>Ecdysozoa</taxon>
        <taxon>Arthropoda</taxon>
        <taxon>Hexapoda</taxon>
        <taxon>Insecta</taxon>
        <taxon>Pterygota</taxon>
        <taxon>Neoptera</taxon>
        <taxon>Endopterygota</taxon>
        <taxon>Lepidoptera</taxon>
        <taxon>Glossata</taxon>
        <taxon>Ditrysia</taxon>
        <taxon>Pyraloidea</taxon>
        <taxon>Crambidae</taxon>
        <taxon>Pyraustinae</taxon>
        <taxon>Loxostege</taxon>
    </lineage>
</organism>
<comment type="caution">
    <text evidence="3">The sequence shown here is derived from an EMBL/GenBank/DDBJ whole genome shotgun (WGS) entry which is preliminary data.</text>
</comment>
<evidence type="ECO:0000313" key="3">
    <source>
        <dbReference type="EMBL" id="KAL0871057.1"/>
    </source>
</evidence>
<dbReference type="Proteomes" id="UP001549920">
    <property type="component" value="Unassembled WGS sequence"/>
</dbReference>
<evidence type="ECO:0008006" key="5">
    <source>
        <dbReference type="Google" id="ProtNLM"/>
    </source>
</evidence>
<proteinExistence type="predicted"/>
<name>A0ABR3HKV6_LOXSC</name>
<accession>A0ABR3HKV6</accession>